<dbReference type="PROSITE" id="PS50110">
    <property type="entry name" value="RESPONSE_REGULATORY"/>
    <property type="match status" value="1"/>
</dbReference>
<proteinExistence type="predicted"/>
<dbReference type="Pfam" id="PF04397">
    <property type="entry name" value="LytTR"/>
    <property type="match status" value="1"/>
</dbReference>
<dbReference type="InterPro" id="IPR046947">
    <property type="entry name" value="LytR-like"/>
</dbReference>
<evidence type="ECO:0000313" key="4">
    <source>
        <dbReference type="EMBL" id="MFL9922978.1"/>
    </source>
</evidence>
<dbReference type="SMART" id="SM00850">
    <property type="entry name" value="LytTR"/>
    <property type="match status" value="1"/>
</dbReference>
<organism evidence="4 5">
    <name type="scientific">Herbaspirillum lusitanum</name>
    <dbReference type="NCBI Taxonomy" id="213312"/>
    <lineage>
        <taxon>Bacteria</taxon>
        <taxon>Pseudomonadati</taxon>
        <taxon>Pseudomonadota</taxon>
        <taxon>Betaproteobacteria</taxon>
        <taxon>Burkholderiales</taxon>
        <taxon>Oxalobacteraceae</taxon>
        <taxon>Herbaspirillum</taxon>
    </lineage>
</organism>
<dbReference type="GO" id="GO:0003677">
    <property type="term" value="F:DNA binding"/>
    <property type="evidence" value="ECO:0007669"/>
    <property type="project" value="UniProtKB-KW"/>
</dbReference>
<keyword evidence="5" id="KW-1185">Reference proteome</keyword>
<dbReference type="SMART" id="SM00448">
    <property type="entry name" value="REC"/>
    <property type="match status" value="1"/>
</dbReference>
<dbReference type="RefSeq" id="WP_408154159.1">
    <property type="nucleotide sequence ID" value="NZ_JAQQFM010000001.1"/>
</dbReference>
<protein>
    <submittedName>
        <fullName evidence="4">LytTR family DNA-binding domain-containing protein</fullName>
    </submittedName>
</protein>
<comment type="caution">
    <text evidence="4">The sequence shown here is derived from an EMBL/GenBank/DDBJ whole genome shotgun (WGS) entry which is preliminary data.</text>
</comment>
<dbReference type="Proteomes" id="UP001629246">
    <property type="component" value="Unassembled WGS sequence"/>
</dbReference>
<gene>
    <name evidence="4" type="ORF">PQR62_01785</name>
</gene>
<keyword evidence="4" id="KW-0238">DNA-binding</keyword>
<dbReference type="PANTHER" id="PTHR37299:SF1">
    <property type="entry name" value="STAGE 0 SPORULATION PROTEIN A HOMOLOG"/>
    <property type="match status" value="1"/>
</dbReference>
<feature type="modified residue" description="4-aspartylphosphate" evidence="1">
    <location>
        <position position="69"/>
    </location>
</feature>
<dbReference type="InterPro" id="IPR001789">
    <property type="entry name" value="Sig_transdc_resp-reg_receiver"/>
</dbReference>
<feature type="domain" description="HTH LytTR-type" evidence="3">
    <location>
        <begin position="182"/>
        <end position="284"/>
    </location>
</feature>
<dbReference type="PROSITE" id="PS50930">
    <property type="entry name" value="HTH_LYTTR"/>
    <property type="match status" value="1"/>
</dbReference>
<dbReference type="Gene3D" id="3.40.50.2300">
    <property type="match status" value="1"/>
</dbReference>
<accession>A0ABW9A5G6</accession>
<sequence>MSSTTTVNATQTSAPISALIAEDEALLARALSQALQRCWPQLQIAAIAENGIAAVEQALARLPHILFFDIKMPGLSGLEAAQELLNAWPDERPFPLLVFVTAYDQYALQAFDQAAVDYLLKPVNDERLMQTVLRLQARLAERTRTDAASAMEDLPDAGLAQALAQLNQLTASNKAVPRLDIIRAAVGNQVRMIPVSEVLYFEATDKYINVVTADGEALIRTSLKELIPQLDPQQFWQVHRGTVVQIRQVQAAVRDETGKLSLTLHHRKERLAVSRLFAYLFRQM</sequence>
<dbReference type="PANTHER" id="PTHR37299">
    <property type="entry name" value="TRANSCRIPTIONAL REGULATOR-RELATED"/>
    <property type="match status" value="1"/>
</dbReference>
<feature type="domain" description="Response regulatory" evidence="2">
    <location>
        <begin position="17"/>
        <end position="136"/>
    </location>
</feature>
<dbReference type="InterPro" id="IPR011006">
    <property type="entry name" value="CheY-like_superfamily"/>
</dbReference>
<dbReference type="Gene3D" id="2.40.50.1020">
    <property type="entry name" value="LytTr DNA-binding domain"/>
    <property type="match status" value="1"/>
</dbReference>
<reference evidence="4 5" key="1">
    <citation type="journal article" date="2024" name="Chem. Sci.">
        <title>Discovery of megapolipeptins by genome mining of a Burkholderiales bacteria collection.</title>
        <authorList>
            <person name="Paulo B.S."/>
            <person name="Recchia M.J.J."/>
            <person name="Lee S."/>
            <person name="Fergusson C.H."/>
            <person name="Romanowski S.B."/>
            <person name="Hernandez A."/>
            <person name="Krull N."/>
            <person name="Liu D.Y."/>
            <person name="Cavanagh H."/>
            <person name="Bos A."/>
            <person name="Gray C.A."/>
            <person name="Murphy B.T."/>
            <person name="Linington R.G."/>
            <person name="Eustaquio A.S."/>
        </authorList>
    </citation>
    <scope>NUCLEOTIDE SEQUENCE [LARGE SCALE GENOMIC DNA]</scope>
    <source>
        <strain evidence="4 5">RL21-008-BIB-A</strain>
    </source>
</reference>
<evidence type="ECO:0000259" key="3">
    <source>
        <dbReference type="PROSITE" id="PS50930"/>
    </source>
</evidence>
<evidence type="ECO:0000259" key="2">
    <source>
        <dbReference type="PROSITE" id="PS50110"/>
    </source>
</evidence>
<dbReference type="Pfam" id="PF00072">
    <property type="entry name" value="Response_reg"/>
    <property type="match status" value="1"/>
</dbReference>
<dbReference type="EMBL" id="JAQQFM010000001">
    <property type="protein sequence ID" value="MFL9922978.1"/>
    <property type="molecule type" value="Genomic_DNA"/>
</dbReference>
<name>A0ABW9A5G6_9BURK</name>
<dbReference type="SUPFAM" id="SSF52172">
    <property type="entry name" value="CheY-like"/>
    <property type="match status" value="1"/>
</dbReference>
<dbReference type="InterPro" id="IPR007492">
    <property type="entry name" value="LytTR_DNA-bd_dom"/>
</dbReference>
<keyword evidence="1" id="KW-0597">Phosphoprotein</keyword>
<evidence type="ECO:0000256" key="1">
    <source>
        <dbReference type="PROSITE-ProRule" id="PRU00169"/>
    </source>
</evidence>
<evidence type="ECO:0000313" key="5">
    <source>
        <dbReference type="Proteomes" id="UP001629246"/>
    </source>
</evidence>